<comment type="caution">
    <text evidence="2">The sequence shown here is derived from an EMBL/GenBank/DDBJ whole genome shotgun (WGS) entry which is preliminary data.</text>
</comment>
<keyword evidence="1" id="KW-0812">Transmembrane</keyword>
<organism evidence="2 3">
    <name type="scientific">candidate division CSSED10-310 bacterium</name>
    <dbReference type="NCBI Taxonomy" id="2855610"/>
    <lineage>
        <taxon>Bacteria</taxon>
        <taxon>Bacteria division CSSED10-310</taxon>
    </lineage>
</organism>
<keyword evidence="1" id="KW-0472">Membrane</keyword>
<evidence type="ECO:0008006" key="4">
    <source>
        <dbReference type="Google" id="ProtNLM"/>
    </source>
</evidence>
<name>A0ABV6YR63_UNCC1</name>
<proteinExistence type="predicted"/>
<keyword evidence="1" id="KW-1133">Transmembrane helix</keyword>
<feature type="transmembrane region" description="Helical" evidence="1">
    <location>
        <begin position="58"/>
        <end position="78"/>
    </location>
</feature>
<dbReference type="Proteomes" id="UP001594351">
    <property type="component" value="Unassembled WGS sequence"/>
</dbReference>
<gene>
    <name evidence="2" type="ORF">ACFL27_00685</name>
</gene>
<evidence type="ECO:0000256" key="1">
    <source>
        <dbReference type="SAM" id="Phobius"/>
    </source>
</evidence>
<dbReference type="EMBL" id="JBHPBY010000004">
    <property type="protein sequence ID" value="MFC1848696.1"/>
    <property type="molecule type" value="Genomic_DNA"/>
</dbReference>
<keyword evidence="3" id="KW-1185">Reference proteome</keyword>
<evidence type="ECO:0000313" key="2">
    <source>
        <dbReference type="EMBL" id="MFC1848696.1"/>
    </source>
</evidence>
<sequence length="108" mass="12468">MKAHDEDLRKLEQALKSAYHQPAQREQKRNWKHNVMREIRKIGPLQQESTNGAYLNRVIWRFSLAALTIALLLAIYALSTGFMPDNDVATIFMNDPAGILFYQPLEIL</sequence>
<accession>A0ABV6YR63</accession>
<reference evidence="2 3" key="1">
    <citation type="submission" date="2024-09" db="EMBL/GenBank/DDBJ databases">
        <title>Laminarin stimulates single cell rates of sulfate reduction while oxygen inhibits transcriptomic activity in coastal marine sediment.</title>
        <authorList>
            <person name="Lindsay M."/>
            <person name="Orcutt B."/>
            <person name="Emerson D."/>
            <person name="Stepanauskas R."/>
            <person name="D'Angelo T."/>
        </authorList>
    </citation>
    <scope>NUCLEOTIDE SEQUENCE [LARGE SCALE GENOMIC DNA]</scope>
    <source>
        <strain evidence="2">SAG AM-311-K15</strain>
    </source>
</reference>
<protein>
    <recommendedName>
        <fullName evidence="4">DUF5667 domain-containing protein</fullName>
    </recommendedName>
</protein>
<evidence type="ECO:0000313" key="3">
    <source>
        <dbReference type="Proteomes" id="UP001594351"/>
    </source>
</evidence>